<reference evidence="1" key="1">
    <citation type="submission" date="2014-09" db="EMBL/GenBank/DDBJ databases">
        <authorList>
            <person name="Magalhaes I.L.F."/>
            <person name="Oliveira U."/>
            <person name="Santos F.R."/>
            <person name="Vidigal T.H.D.A."/>
            <person name="Brescovit A.D."/>
            <person name="Santos A.J."/>
        </authorList>
    </citation>
    <scope>NUCLEOTIDE SEQUENCE</scope>
    <source>
        <tissue evidence="1">Shoot tissue taken approximately 20 cm above the soil surface</tissue>
    </source>
</reference>
<proteinExistence type="predicted"/>
<protein>
    <submittedName>
        <fullName evidence="1">Uncharacterized protein</fullName>
    </submittedName>
</protein>
<evidence type="ECO:0000313" key="1">
    <source>
        <dbReference type="EMBL" id="JAE03315.1"/>
    </source>
</evidence>
<dbReference type="AlphaFoldDB" id="A0A0A9ERD1"/>
<accession>A0A0A9ERD1</accession>
<sequence>MCKPVWRWLVCFRFPAVVKFHKLQDTKLFCAQASPVCFGNSCVHHRY</sequence>
<dbReference type="EMBL" id="GBRH01194581">
    <property type="protein sequence ID" value="JAE03315.1"/>
    <property type="molecule type" value="Transcribed_RNA"/>
</dbReference>
<reference evidence="1" key="2">
    <citation type="journal article" date="2015" name="Data Brief">
        <title>Shoot transcriptome of the giant reed, Arundo donax.</title>
        <authorList>
            <person name="Barrero R.A."/>
            <person name="Guerrero F.D."/>
            <person name="Moolhuijzen P."/>
            <person name="Goolsby J.A."/>
            <person name="Tidwell J."/>
            <person name="Bellgard S.E."/>
            <person name="Bellgard M.I."/>
        </authorList>
    </citation>
    <scope>NUCLEOTIDE SEQUENCE</scope>
    <source>
        <tissue evidence="1">Shoot tissue taken approximately 20 cm above the soil surface</tissue>
    </source>
</reference>
<name>A0A0A9ERD1_ARUDO</name>
<organism evidence="1">
    <name type="scientific">Arundo donax</name>
    <name type="common">Giant reed</name>
    <name type="synonym">Donax arundinaceus</name>
    <dbReference type="NCBI Taxonomy" id="35708"/>
    <lineage>
        <taxon>Eukaryota</taxon>
        <taxon>Viridiplantae</taxon>
        <taxon>Streptophyta</taxon>
        <taxon>Embryophyta</taxon>
        <taxon>Tracheophyta</taxon>
        <taxon>Spermatophyta</taxon>
        <taxon>Magnoliopsida</taxon>
        <taxon>Liliopsida</taxon>
        <taxon>Poales</taxon>
        <taxon>Poaceae</taxon>
        <taxon>PACMAD clade</taxon>
        <taxon>Arundinoideae</taxon>
        <taxon>Arundineae</taxon>
        <taxon>Arundo</taxon>
    </lineage>
</organism>